<dbReference type="EMBL" id="DUFJ01000056">
    <property type="protein sequence ID" value="HIH33055.1"/>
    <property type="molecule type" value="Genomic_DNA"/>
</dbReference>
<protein>
    <submittedName>
        <fullName evidence="8">Type II secretion system F family protein</fullName>
    </submittedName>
</protein>
<feature type="transmembrane region" description="Helical" evidence="6">
    <location>
        <begin position="272"/>
        <end position="295"/>
    </location>
</feature>
<evidence type="ECO:0000313" key="8">
    <source>
        <dbReference type="EMBL" id="HIH33055.1"/>
    </source>
</evidence>
<feature type="transmembrane region" description="Helical" evidence="6">
    <location>
        <begin position="67"/>
        <end position="85"/>
    </location>
</feature>
<dbReference type="InterPro" id="IPR018076">
    <property type="entry name" value="T2SS_GspF_dom"/>
</dbReference>
<proteinExistence type="predicted"/>
<dbReference type="PANTHER" id="PTHR35402">
    <property type="entry name" value="INTEGRAL MEMBRANE PROTEIN-RELATED"/>
    <property type="match status" value="1"/>
</dbReference>
<evidence type="ECO:0000256" key="3">
    <source>
        <dbReference type="ARBA" id="ARBA00022692"/>
    </source>
</evidence>
<keyword evidence="5 6" id="KW-0472">Membrane</keyword>
<dbReference type="PANTHER" id="PTHR35402:SF1">
    <property type="entry name" value="TYPE II SECRETION SYSTEM PROTEIN GSPF DOMAIN-CONTAINING PROTEIN"/>
    <property type="match status" value="1"/>
</dbReference>
<dbReference type="InterPro" id="IPR056569">
    <property type="entry name" value="ArlJ-like"/>
</dbReference>
<dbReference type="Proteomes" id="UP000527315">
    <property type="component" value="Unassembled WGS sequence"/>
</dbReference>
<evidence type="ECO:0000256" key="2">
    <source>
        <dbReference type="ARBA" id="ARBA00022475"/>
    </source>
</evidence>
<evidence type="ECO:0000256" key="1">
    <source>
        <dbReference type="ARBA" id="ARBA00004651"/>
    </source>
</evidence>
<feature type="transmembrane region" description="Helical" evidence="6">
    <location>
        <begin position="307"/>
        <end position="334"/>
    </location>
</feature>
<evidence type="ECO:0000256" key="5">
    <source>
        <dbReference type="ARBA" id="ARBA00023136"/>
    </source>
</evidence>
<accession>A0A7J4KX98</accession>
<organism evidence="8 9">
    <name type="scientific">Candidatus Iainarchaeum sp</name>
    <dbReference type="NCBI Taxonomy" id="3101447"/>
    <lineage>
        <taxon>Archaea</taxon>
        <taxon>Candidatus Iainarchaeota</taxon>
        <taxon>Candidatus Iainarchaeia</taxon>
        <taxon>Candidatus Iainarchaeales</taxon>
        <taxon>Candidatus Iainarchaeaceae</taxon>
        <taxon>Candidatus Iainarchaeum</taxon>
    </lineage>
</organism>
<evidence type="ECO:0000256" key="4">
    <source>
        <dbReference type="ARBA" id="ARBA00022989"/>
    </source>
</evidence>
<dbReference type="AlphaFoldDB" id="A0A7J4KX98"/>
<keyword evidence="2" id="KW-1003">Cell membrane</keyword>
<evidence type="ECO:0000256" key="6">
    <source>
        <dbReference type="SAM" id="Phobius"/>
    </source>
</evidence>
<gene>
    <name evidence="8" type="ORF">HA227_02260</name>
</gene>
<comment type="subcellular location">
    <subcellularLocation>
        <location evidence="1">Cell membrane</location>
        <topology evidence="1">Multi-pass membrane protein</topology>
    </subcellularLocation>
</comment>
<feature type="transmembrane region" description="Helical" evidence="6">
    <location>
        <begin position="217"/>
        <end position="240"/>
    </location>
</feature>
<dbReference type="Pfam" id="PF00482">
    <property type="entry name" value="T2SSF"/>
    <property type="match status" value="1"/>
</dbReference>
<keyword evidence="4 6" id="KW-1133">Transmembrane helix</keyword>
<feature type="domain" description="Type II secretion system protein GspF" evidence="7">
    <location>
        <begin position="110"/>
        <end position="235"/>
    </location>
</feature>
<keyword evidence="3 6" id="KW-0812">Transmembrane</keyword>
<evidence type="ECO:0000313" key="9">
    <source>
        <dbReference type="Proteomes" id="UP000527315"/>
    </source>
</evidence>
<evidence type="ECO:0000259" key="7">
    <source>
        <dbReference type="Pfam" id="PF00482"/>
    </source>
</evidence>
<name>A0A7J4KX98_9ARCH</name>
<reference evidence="9" key="1">
    <citation type="journal article" date="2020" name="bioRxiv">
        <title>A rank-normalized archaeal taxonomy based on genome phylogeny resolves widespread incomplete and uneven classifications.</title>
        <authorList>
            <person name="Rinke C."/>
            <person name="Chuvochina M."/>
            <person name="Mussig A.J."/>
            <person name="Chaumeil P.-A."/>
            <person name="Waite D.W."/>
            <person name="Whitman W.B."/>
            <person name="Parks D.H."/>
            <person name="Hugenholtz P."/>
        </authorList>
    </citation>
    <scope>NUCLEOTIDE SEQUENCE [LARGE SCALE GENOMIC DNA]</scope>
</reference>
<sequence length="336" mass="36801">MGFESFSSFVPKSARDYFSRMLSVSGTDADVQDWTGRKALLSIVVSVIVFFVLVFAFSSLVRFFDSLTLLVVSVLCAILAYFASLEFSKLLLFYKVEARARSVENVLPDFLLLTANNIRSGVTPFSAFRQSARPEFGVLSEEVKVAAAKSLGTQSFEKALRQLSESVDSRMLKDTVGLFAQSLRSGSQLAKLLENSALDLRKIQELRKELVTSVKTYVLFVAFVALIATPLLLAISIQFLSMLQGVQAGESVSGTVNQFSFLSPKIGIDAAFMQNLALLLLSGNALLAGLLLGVLNRGKARHGLKYFPLLLVASILAFFIFQNFVIGFFSSFFIPA</sequence>
<comment type="caution">
    <text evidence="8">The sequence shown here is derived from an EMBL/GenBank/DDBJ whole genome shotgun (WGS) entry which is preliminary data.</text>
</comment>
<dbReference type="GO" id="GO:0005886">
    <property type="term" value="C:plasma membrane"/>
    <property type="evidence" value="ECO:0007669"/>
    <property type="project" value="UniProtKB-SubCell"/>
</dbReference>
<feature type="transmembrane region" description="Helical" evidence="6">
    <location>
        <begin position="39"/>
        <end position="61"/>
    </location>
</feature>